<dbReference type="Pfam" id="PF05495">
    <property type="entry name" value="zf-CHY"/>
    <property type="match status" value="1"/>
</dbReference>
<dbReference type="PANTHER" id="PTHR21319:SF53">
    <property type="entry name" value="RING FINGER AND CHY ZINC FINGER DOMAIN-CONTAINING PROTEIN 1"/>
    <property type="match status" value="1"/>
</dbReference>
<evidence type="ECO:0000259" key="6">
    <source>
        <dbReference type="PROSITE" id="PS50089"/>
    </source>
</evidence>
<sequence length="2153" mass="240980">MAIEYLDQAMDLLQSDFIAKSRSVLREAFELVSRLDSRNFKTPSYYDVQVVERGEELFWTWGGQKGVSCSVKHGIITLDSGNARFYARLLNVLGAFATETSEFQIAERSFSILIELHGQSDLTSRLRGMGASFNNRGCILLITGEYKQASSDFQNSQIHLNCCKNEQFCGPTIDSMLIAVQSNTCRLDMSCRYFSKAVTEQKPLVEKCKAEDNELPFQTAFMVLLNQATLYTTLAMFAQAEKELKFLKTLCEKMKRDECDLLLNFVRLQLGEVLLLRAKQDEAERAFPFEALTSASLQELMPVFQGLHVNVRIESFEKMIDVLVQTGRIKFARELLEKGLKFVKKVFGFDHFNVASLLYKQGTILRLTGELASALKKFADAKEIWRLIFGEKHLLLINCYTSLGDIAFRLDRAGESNLYFQCAMKNVEIIHQVSLHDQLSMKYLALTGSTKDNSHWEYQRREIRDEIVEGLVAEYGLALAVLVPQLGLRDIHASRKKRQKGKQQEVGRVVTVQHSESTLIISQKCMRDLLQSGKKFLQHGMTKEALAFFKEASRYGMTNNIACPNAALVHMYTIISQTKLTSTNTLKIPDLKSYLEEVKAEAEAIGNENSHEGHSEEEEMLPFDNQMTLKLLLIFFLFLSIHLQAHDTTFAAYDFYASQFPNEDQCFLTLDGELQVYASRKSVTCNGQTAVQDVFVSSSIFENKSDWVCNLDGNPLFRSLAYRSNKPSCNLVAALSSPFLMDIDDVKKLEQKVLHSFQEFVQLKCLGFDSNATQAVVDLTSFCEQDIMTCGGRIELLPLCLFEQVGQSKIPIGRGAISEMTPGLCERITCMSFTDKQTTCAMFSKISLWFLKNCTWEDKSTLRPQDECLVLTSVDPVRARVTLWHKDLSIMQKVQVIRITDRTTQLDEVRQEFNFHEDFYSRSSPCCKAIEQFTEPLIGTHGVGCKVNVVRRQCAFSDGPQNALDNCLEATVLLSHDAQQEKEDSLFYSEENEESPRTDVQVSTLKLLTEISKLSRELSENEIRPEDEITTHVGKSTLGDIASPPDEESMSYPERSLTSSGAAGETMFSDFEQTSCSYERDTQSIDSSSSRSHHPVNTEIDQLPVKEKVLEVHSKDDDVSLGRKLFEEDKESRNSFITEIQGRLRKKEMRQEMNSKGNHLPENMEPKDELSSLLEASGDEASQNVFSKNIFASFGGGKDMYGENVSKEHETVHIFQKENTNEAKNRGGGPYSSKPLNYSASQKGTWEDQSSNEKSAVRIALLSPGDTGAIANEPCGVLTSDCDMVFYDCHHEGKCELQMGPREISQDENAERRAVDGNGVLQKNENIQTNDKDSTQSKCSVDLNVIANSTSRKEVSVSGSLEKNFAYFHGDHSRSLAVTELAVKRVESHVEIHGKKFPRDFGDRRYGNETGKLSKKDAKNGGNKEVSIKSGEQNSILLPIESCLASGCHSSNPSPQGSKDVIDGSSSPNSSTQDREKVETSSFLDSFQRKCTEEDNHFSRPFLETTEDVFSGGPALPNIEYISKNCMQNNSRSTFYGGDVIADGYTPEVTSQRSEQCTVNPALKAVGSSQPNAEEDGIILEGGRADGGVVGLKNTDERKHIHNHCPNNSGDPDVIDGPVEQKSSKNTDISHSHLNLGGARPKQSLFVAGNGYSPSAGRVDLTYAYPPVEIGAGLDPEFVERHAVNNSLLTSRLYNTNVNGATWDDPGESNTLEHYGTVNSMHRLTAYGPLNSHLSKSSCRRSSKKNVFVGSSTVEGSVRSKTISHFPFSKQDKSWHFPSPPVTSEHCVRRGNLLASDHSDSAKYFDEGTLLQDCEPLFDDSTTRSPYQEMRSLADEYMIEQGTQGEAPEHSESCTEEHSVAVSELKQYSNQRSQESLLECLRMVMSATVNLFASINASEEQVKHDKNKDQQTEKLSIQEEAVGQNCDRTGTDAEEYLGEQAASLPRNERTTDTEEEDHTSPVQESPRPACGHYQRRCLVRFPCCGRFYPCHRCHNESAACTDDQARAINATHIRCTVCYHEQVIDEGSQKCRGCNLKLADYFCAICKHFTSLDKNPFHCDKCGICRIHRDKSFHCNVCNVCLDKRLQGKHKCRPDSGHDECCICLEDAFSGCQILPCSHKVHKDCAIAMIQNGIRTCPICRHPLFQQSEGSEQ</sequence>
<dbReference type="InterPro" id="IPR017921">
    <property type="entry name" value="Znf_CTCHY"/>
</dbReference>
<keyword evidence="10" id="KW-1185">Reference proteome</keyword>
<feature type="region of interest" description="Disordered" evidence="5">
    <location>
        <begin position="1448"/>
        <end position="1481"/>
    </location>
</feature>
<feature type="domain" description="CTCHY-type" evidence="8">
    <location>
        <begin position="2038"/>
        <end position="2100"/>
    </location>
</feature>
<dbReference type="InterPro" id="IPR008913">
    <property type="entry name" value="Znf_CHY"/>
</dbReference>
<evidence type="ECO:0000256" key="4">
    <source>
        <dbReference type="PROSITE-ProRule" id="PRU00601"/>
    </source>
</evidence>
<dbReference type="Proteomes" id="UP001159427">
    <property type="component" value="Unassembled WGS sequence"/>
</dbReference>
<dbReference type="PROSITE" id="PS50089">
    <property type="entry name" value="ZF_RING_2"/>
    <property type="match status" value="1"/>
</dbReference>
<feature type="region of interest" description="Disordered" evidence="5">
    <location>
        <begin position="1216"/>
        <end position="1250"/>
    </location>
</feature>
<feature type="region of interest" description="Disordered" evidence="5">
    <location>
        <begin position="1397"/>
        <end position="1430"/>
    </location>
</feature>
<dbReference type="InterPro" id="IPR037274">
    <property type="entry name" value="Znf_CHY_sf"/>
</dbReference>
<dbReference type="Pfam" id="PF13424">
    <property type="entry name" value="TPR_12"/>
    <property type="match status" value="1"/>
</dbReference>
<dbReference type="SMART" id="SM00184">
    <property type="entry name" value="RING"/>
    <property type="match status" value="1"/>
</dbReference>
<feature type="region of interest" description="Disordered" evidence="5">
    <location>
        <begin position="1938"/>
        <end position="1967"/>
    </location>
</feature>
<keyword evidence="2 4" id="KW-0863">Zinc-finger</keyword>
<keyword evidence="1" id="KW-0479">Metal-binding</keyword>
<organism evidence="9 10">
    <name type="scientific">Porites evermanni</name>
    <dbReference type="NCBI Taxonomy" id="104178"/>
    <lineage>
        <taxon>Eukaryota</taxon>
        <taxon>Metazoa</taxon>
        <taxon>Cnidaria</taxon>
        <taxon>Anthozoa</taxon>
        <taxon>Hexacorallia</taxon>
        <taxon>Scleractinia</taxon>
        <taxon>Fungiina</taxon>
        <taxon>Poritidae</taxon>
        <taxon>Porites</taxon>
    </lineage>
</organism>
<protein>
    <recommendedName>
        <fullName evidence="11">RING finger and CHY zinc finger domain-containing protein 1</fullName>
    </recommendedName>
</protein>
<evidence type="ECO:0000256" key="1">
    <source>
        <dbReference type="ARBA" id="ARBA00022723"/>
    </source>
</evidence>
<feature type="compositionally biased region" description="Basic and acidic residues" evidence="5">
    <location>
        <begin position="1397"/>
        <end position="1419"/>
    </location>
</feature>
<dbReference type="PROSITE" id="PS51266">
    <property type="entry name" value="ZF_CHY"/>
    <property type="match status" value="1"/>
</dbReference>
<evidence type="ECO:0000256" key="2">
    <source>
        <dbReference type="ARBA" id="ARBA00022771"/>
    </source>
</evidence>
<gene>
    <name evidence="9" type="ORF">PEVE_00035406</name>
</gene>
<dbReference type="SUPFAM" id="SSF161245">
    <property type="entry name" value="Zinc hairpin stack"/>
    <property type="match status" value="1"/>
</dbReference>
<feature type="compositionally biased region" description="Polar residues" evidence="5">
    <location>
        <begin position="1234"/>
        <end position="1250"/>
    </location>
</feature>
<feature type="compositionally biased region" description="Basic and acidic residues" evidence="5">
    <location>
        <begin position="1900"/>
        <end position="1912"/>
    </location>
</feature>
<accession>A0ABN8MM21</accession>
<evidence type="ECO:0000313" key="9">
    <source>
        <dbReference type="EMBL" id="CAH3029051.1"/>
    </source>
</evidence>
<dbReference type="InterPro" id="IPR011990">
    <property type="entry name" value="TPR-like_helical_dom_sf"/>
</dbReference>
<dbReference type="Gene3D" id="3.30.40.10">
    <property type="entry name" value="Zinc/RING finger domain, C3HC4 (zinc finger)"/>
    <property type="match status" value="1"/>
</dbReference>
<comment type="caution">
    <text evidence="9">The sequence shown here is derived from an EMBL/GenBank/DDBJ whole genome shotgun (WGS) entry which is preliminary data.</text>
</comment>
<evidence type="ECO:0008006" key="11">
    <source>
        <dbReference type="Google" id="ProtNLM"/>
    </source>
</evidence>
<name>A0ABN8MM21_9CNID</name>
<dbReference type="CDD" id="cd16448">
    <property type="entry name" value="RING-H2"/>
    <property type="match status" value="1"/>
</dbReference>
<dbReference type="EMBL" id="CALNXI010000548">
    <property type="protein sequence ID" value="CAH3029051.1"/>
    <property type="molecule type" value="Genomic_DNA"/>
</dbReference>
<dbReference type="InterPro" id="IPR037275">
    <property type="entry name" value="Znf_CTCHY_sf"/>
</dbReference>
<dbReference type="SUPFAM" id="SSF57850">
    <property type="entry name" value="RING/U-box"/>
    <property type="match status" value="1"/>
</dbReference>
<evidence type="ECO:0000259" key="7">
    <source>
        <dbReference type="PROSITE" id="PS51266"/>
    </source>
</evidence>
<feature type="region of interest" description="Disordered" evidence="5">
    <location>
        <begin position="1016"/>
        <end position="1105"/>
    </location>
</feature>
<evidence type="ECO:0000256" key="5">
    <source>
        <dbReference type="SAM" id="MobiDB-lite"/>
    </source>
</evidence>
<dbReference type="SUPFAM" id="SSF161219">
    <property type="entry name" value="CHY zinc finger-like"/>
    <property type="match status" value="1"/>
</dbReference>
<feature type="domain" description="RING-type" evidence="6">
    <location>
        <begin position="2101"/>
        <end position="2141"/>
    </location>
</feature>
<keyword evidence="3" id="KW-0862">Zinc</keyword>
<evidence type="ECO:0000259" key="8">
    <source>
        <dbReference type="PROSITE" id="PS51270"/>
    </source>
</evidence>
<proteinExistence type="predicted"/>
<dbReference type="SUPFAM" id="SSF48452">
    <property type="entry name" value="TPR-like"/>
    <property type="match status" value="1"/>
</dbReference>
<feature type="compositionally biased region" description="Polar residues" evidence="5">
    <location>
        <begin position="1448"/>
        <end position="1457"/>
    </location>
</feature>
<dbReference type="Gene3D" id="1.25.40.10">
    <property type="entry name" value="Tetratricopeptide repeat domain"/>
    <property type="match status" value="1"/>
</dbReference>
<dbReference type="PROSITE" id="PS51270">
    <property type="entry name" value="ZF_CTCHY"/>
    <property type="match status" value="1"/>
</dbReference>
<dbReference type="InterPro" id="IPR001841">
    <property type="entry name" value="Znf_RING"/>
</dbReference>
<dbReference type="PANTHER" id="PTHR21319">
    <property type="entry name" value="RING FINGER AND CHY ZINC FINGER DOMAIN-CONTAINING PROTEIN 1"/>
    <property type="match status" value="1"/>
</dbReference>
<evidence type="ECO:0000313" key="10">
    <source>
        <dbReference type="Proteomes" id="UP001159427"/>
    </source>
</evidence>
<feature type="compositionally biased region" description="Basic and acidic residues" evidence="5">
    <location>
        <begin position="1016"/>
        <end position="1030"/>
    </location>
</feature>
<dbReference type="InterPro" id="IPR013083">
    <property type="entry name" value="Znf_RING/FYVE/PHD"/>
</dbReference>
<reference evidence="9 10" key="1">
    <citation type="submission" date="2022-05" db="EMBL/GenBank/DDBJ databases">
        <authorList>
            <consortium name="Genoscope - CEA"/>
            <person name="William W."/>
        </authorList>
    </citation>
    <scope>NUCLEOTIDE SEQUENCE [LARGE SCALE GENOMIC DNA]</scope>
</reference>
<feature type="domain" description="CHY-type" evidence="7">
    <location>
        <begin position="1963"/>
        <end position="2036"/>
    </location>
</feature>
<feature type="compositionally biased region" description="Basic and acidic residues" evidence="5">
    <location>
        <begin position="1216"/>
        <end position="1225"/>
    </location>
</feature>
<feature type="region of interest" description="Disordered" evidence="5">
    <location>
        <begin position="1899"/>
        <end position="1926"/>
    </location>
</feature>
<evidence type="ECO:0000256" key="3">
    <source>
        <dbReference type="ARBA" id="ARBA00022833"/>
    </source>
</evidence>